<gene>
    <name evidence="14" type="ORF">HUK84_11395</name>
</gene>
<dbReference type="GO" id="GO:0006438">
    <property type="term" value="P:valyl-tRNA aminoacylation"/>
    <property type="evidence" value="ECO:0007669"/>
    <property type="project" value="InterPro"/>
</dbReference>
<feature type="domain" description="Valyl-tRNA synthetase tRNA-binding arm" evidence="13">
    <location>
        <begin position="48"/>
        <end position="113"/>
    </location>
</feature>
<feature type="coiled-coil region" evidence="12">
    <location>
        <begin position="46"/>
        <end position="108"/>
    </location>
</feature>
<evidence type="ECO:0000259" key="13">
    <source>
        <dbReference type="Pfam" id="PF10458"/>
    </source>
</evidence>
<dbReference type="GO" id="GO:0005737">
    <property type="term" value="C:cytoplasm"/>
    <property type="evidence" value="ECO:0007669"/>
    <property type="project" value="InterPro"/>
</dbReference>
<dbReference type="InterPro" id="IPR037118">
    <property type="entry name" value="Val-tRNA_synth_C_sf"/>
</dbReference>
<keyword evidence="5" id="KW-0648">Protein biosynthesis</keyword>
<evidence type="ECO:0000256" key="2">
    <source>
        <dbReference type="ARBA" id="ARBA00022598"/>
    </source>
</evidence>
<keyword evidence="7" id="KW-0030">Aminoacyl-tRNA synthetase</keyword>
<dbReference type="EC" id="6.1.1.9" evidence="1"/>
<evidence type="ECO:0000313" key="14">
    <source>
        <dbReference type="EMBL" id="NVN11718.1"/>
    </source>
</evidence>
<keyword evidence="4" id="KW-0067">ATP-binding</keyword>
<comment type="similarity">
    <text evidence="11">Belongs to the class-I aminoacyl-tRNA synthetase family. ValS type 1 subfamily.</text>
</comment>
<evidence type="ECO:0000256" key="1">
    <source>
        <dbReference type="ARBA" id="ARBA00013169"/>
    </source>
</evidence>
<dbReference type="Gene3D" id="1.10.287.380">
    <property type="entry name" value="Valyl-tRNA synthetase, C-terminal domain"/>
    <property type="match status" value="1"/>
</dbReference>
<reference evidence="14 15" key="1">
    <citation type="submission" date="2020-06" db="EMBL/GenBank/DDBJ databases">
        <title>Description of novel acetic acid bacteria.</title>
        <authorList>
            <person name="Sombolestani A."/>
        </authorList>
    </citation>
    <scope>NUCLEOTIDE SEQUENCE [LARGE SCALE GENOMIC DNA]</scope>
    <source>
        <strain evidence="14 15">LMG 31431</strain>
    </source>
</reference>
<evidence type="ECO:0000256" key="9">
    <source>
        <dbReference type="ARBA" id="ARBA00029936"/>
    </source>
</evidence>
<dbReference type="Pfam" id="PF10458">
    <property type="entry name" value="Val_tRNA-synt_C"/>
    <property type="match status" value="1"/>
</dbReference>
<name>A0A7Y7IWM7_9PROT</name>
<evidence type="ECO:0000256" key="12">
    <source>
        <dbReference type="SAM" id="Coils"/>
    </source>
</evidence>
<evidence type="ECO:0000256" key="5">
    <source>
        <dbReference type="ARBA" id="ARBA00022917"/>
    </source>
</evidence>
<evidence type="ECO:0000256" key="10">
    <source>
        <dbReference type="ARBA" id="ARBA00047552"/>
    </source>
</evidence>
<evidence type="ECO:0000313" key="15">
    <source>
        <dbReference type="Proteomes" id="UP000534870"/>
    </source>
</evidence>
<dbReference type="EMBL" id="JABXXP010000235">
    <property type="protein sequence ID" value="NVN11718.1"/>
    <property type="molecule type" value="Genomic_DNA"/>
</dbReference>
<dbReference type="InterPro" id="IPR019499">
    <property type="entry name" value="Val-tRNA_synth_tRNA-bd"/>
</dbReference>
<evidence type="ECO:0000256" key="4">
    <source>
        <dbReference type="ARBA" id="ARBA00022840"/>
    </source>
</evidence>
<keyword evidence="3" id="KW-0547">Nucleotide-binding</keyword>
<comment type="catalytic activity">
    <reaction evidence="10">
        <text>tRNA(Val) + L-valine + ATP = L-valyl-tRNA(Val) + AMP + diphosphate</text>
        <dbReference type="Rhea" id="RHEA:10704"/>
        <dbReference type="Rhea" id="RHEA-COMP:9672"/>
        <dbReference type="Rhea" id="RHEA-COMP:9708"/>
        <dbReference type="ChEBI" id="CHEBI:30616"/>
        <dbReference type="ChEBI" id="CHEBI:33019"/>
        <dbReference type="ChEBI" id="CHEBI:57762"/>
        <dbReference type="ChEBI" id="CHEBI:78442"/>
        <dbReference type="ChEBI" id="CHEBI:78537"/>
        <dbReference type="ChEBI" id="CHEBI:456215"/>
        <dbReference type="EC" id="6.1.1.9"/>
    </reaction>
</comment>
<accession>A0A7Y7IWM7</accession>
<evidence type="ECO:0000256" key="6">
    <source>
        <dbReference type="ARBA" id="ARBA00023054"/>
    </source>
</evidence>
<keyword evidence="2 14" id="KW-0436">Ligase</keyword>
<dbReference type="FunFam" id="1.10.287.380:FF:000001">
    <property type="entry name" value="Valine--tRNA ligase"/>
    <property type="match status" value="1"/>
</dbReference>
<evidence type="ECO:0000256" key="3">
    <source>
        <dbReference type="ARBA" id="ARBA00022741"/>
    </source>
</evidence>
<dbReference type="GO" id="GO:0005524">
    <property type="term" value="F:ATP binding"/>
    <property type="evidence" value="ECO:0007669"/>
    <property type="project" value="UniProtKB-KW"/>
</dbReference>
<feature type="non-terminal residue" evidence="14">
    <location>
        <position position="1"/>
    </location>
</feature>
<dbReference type="Proteomes" id="UP000534870">
    <property type="component" value="Unassembled WGS sequence"/>
</dbReference>
<evidence type="ECO:0000256" key="11">
    <source>
        <dbReference type="ARBA" id="ARBA00060830"/>
    </source>
</evidence>
<dbReference type="InterPro" id="IPR010978">
    <property type="entry name" value="tRNA-bd_arm"/>
</dbReference>
<organism evidence="14 15">
    <name type="scientific">Nguyenibacter vanlangensis</name>
    <dbReference type="NCBI Taxonomy" id="1216886"/>
    <lineage>
        <taxon>Bacteria</taxon>
        <taxon>Pseudomonadati</taxon>
        <taxon>Pseudomonadota</taxon>
        <taxon>Alphaproteobacteria</taxon>
        <taxon>Acetobacterales</taxon>
        <taxon>Acetobacteraceae</taxon>
        <taxon>Nguyenibacter</taxon>
    </lineage>
</organism>
<protein>
    <recommendedName>
        <fullName evidence="8">Valine--tRNA ligase</fullName>
        <ecNumber evidence="1">6.1.1.9</ecNumber>
    </recommendedName>
    <alternativeName>
        <fullName evidence="9">Valyl-tRNA synthetase</fullName>
    </alternativeName>
</protein>
<keyword evidence="6 12" id="KW-0175">Coiled coil</keyword>
<comment type="caution">
    <text evidence="14">The sequence shown here is derived from an EMBL/GenBank/DDBJ whole genome shotgun (WGS) entry which is preliminary data.</text>
</comment>
<evidence type="ECO:0000256" key="8">
    <source>
        <dbReference type="ARBA" id="ARBA00024407"/>
    </source>
</evidence>
<dbReference type="GO" id="GO:0004832">
    <property type="term" value="F:valine-tRNA ligase activity"/>
    <property type="evidence" value="ECO:0007669"/>
    <property type="project" value="UniProtKB-EC"/>
</dbReference>
<evidence type="ECO:0000256" key="7">
    <source>
        <dbReference type="ARBA" id="ARBA00023146"/>
    </source>
</evidence>
<dbReference type="SUPFAM" id="SSF46589">
    <property type="entry name" value="tRNA-binding arm"/>
    <property type="match status" value="1"/>
</dbReference>
<dbReference type="AlphaFoldDB" id="A0A7Y7IWM7"/>
<sequence>RATRWAEAIGRMARVSDVAVLDGDMPQGAAQLVVDEATLVMPLAGVIDLTQERQRLEKERSKMEDEIAKVERKLRNADFIARAKPEIVEENRDRLAQWQGERDRLAAALARLA</sequence>
<proteinExistence type="inferred from homology"/>